<dbReference type="Proteomes" id="UP000315700">
    <property type="component" value="Chromosome"/>
</dbReference>
<name>A0A517SC01_9PLAN</name>
<dbReference type="EMBL" id="CP036271">
    <property type="protein sequence ID" value="QDT53652.1"/>
    <property type="molecule type" value="Genomic_DNA"/>
</dbReference>
<gene>
    <name evidence="2" type="ORF">Pan44_16750</name>
</gene>
<proteinExistence type="predicted"/>
<dbReference type="RefSeq" id="WP_145029028.1">
    <property type="nucleotide sequence ID" value="NZ_CP036271.1"/>
</dbReference>
<dbReference type="KEGG" id="ccos:Pan44_16750"/>
<dbReference type="Pfam" id="PF00459">
    <property type="entry name" value="Inositol_P"/>
    <property type="match status" value="1"/>
</dbReference>
<comment type="cofactor">
    <cofactor evidence="1">
        <name>Mg(2+)</name>
        <dbReference type="ChEBI" id="CHEBI:18420"/>
    </cofactor>
</comment>
<feature type="binding site" evidence="1">
    <location>
        <position position="78"/>
    </location>
    <ligand>
        <name>Mg(2+)</name>
        <dbReference type="ChEBI" id="CHEBI:18420"/>
        <label>1</label>
        <note>catalytic</note>
    </ligand>
</feature>
<dbReference type="GO" id="GO:0046872">
    <property type="term" value="F:metal ion binding"/>
    <property type="evidence" value="ECO:0007669"/>
    <property type="project" value="UniProtKB-KW"/>
</dbReference>
<evidence type="ECO:0000313" key="3">
    <source>
        <dbReference type="Proteomes" id="UP000315700"/>
    </source>
</evidence>
<organism evidence="2 3">
    <name type="scientific">Caulifigura coniformis</name>
    <dbReference type="NCBI Taxonomy" id="2527983"/>
    <lineage>
        <taxon>Bacteria</taxon>
        <taxon>Pseudomonadati</taxon>
        <taxon>Planctomycetota</taxon>
        <taxon>Planctomycetia</taxon>
        <taxon>Planctomycetales</taxon>
        <taxon>Planctomycetaceae</taxon>
        <taxon>Caulifigura</taxon>
    </lineage>
</organism>
<evidence type="ECO:0000256" key="1">
    <source>
        <dbReference type="PIRSR" id="PIRSR600760-2"/>
    </source>
</evidence>
<keyword evidence="1" id="KW-0479">Metal-binding</keyword>
<reference evidence="2 3" key="1">
    <citation type="submission" date="2019-02" db="EMBL/GenBank/DDBJ databases">
        <title>Deep-cultivation of Planctomycetes and their phenomic and genomic characterization uncovers novel biology.</title>
        <authorList>
            <person name="Wiegand S."/>
            <person name="Jogler M."/>
            <person name="Boedeker C."/>
            <person name="Pinto D."/>
            <person name="Vollmers J."/>
            <person name="Rivas-Marin E."/>
            <person name="Kohn T."/>
            <person name="Peeters S.H."/>
            <person name="Heuer A."/>
            <person name="Rast P."/>
            <person name="Oberbeckmann S."/>
            <person name="Bunk B."/>
            <person name="Jeske O."/>
            <person name="Meyerdierks A."/>
            <person name="Storesund J.E."/>
            <person name="Kallscheuer N."/>
            <person name="Luecker S."/>
            <person name="Lage O.M."/>
            <person name="Pohl T."/>
            <person name="Merkel B.J."/>
            <person name="Hornburger P."/>
            <person name="Mueller R.-W."/>
            <person name="Bruemmer F."/>
            <person name="Labrenz M."/>
            <person name="Spormann A.M."/>
            <person name="Op den Camp H."/>
            <person name="Overmann J."/>
            <person name="Amann R."/>
            <person name="Jetten M.S.M."/>
            <person name="Mascher T."/>
            <person name="Medema M.H."/>
            <person name="Devos D.P."/>
            <person name="Kaster A.-K."/>
            <person name="Ovreas L."/>
            <person name="Rohde M."/>
            <person name="Galperin M.Y."/>
            <person name="Jogler C."/>
        </authorList>
    </citation>
    <scope>NUCLEOTIDE SEQUENCE [LARGE SCALE GENOMIC DNA]</scope>
    <source>
        <strain evidence="2 3">Pan44</strain>
    </source>
</reference>
<keyword evidence="3" id="KW-1185">Reference proteome</keyword>
<sequence>MSAEPVIAALRQHAPPLMRWAGAIAKRLRQFNIALTGKHSGNANTDALTLADLTVQELLVAGLRDAAPVLKSCRIEAEETTGDLAAFATESPLVISLDPIDGTKQFRDHTGNGYAVMLHLRNRETVLYSLVYAPEMGPEGTWVEAYDGVVKCGADNFQVTAGELLASLPNITPATRPDSPAMYLIGFQKRDVECARAVTKAGLKGFAPDEMPGSIYPLLATGDFGGSLIHSPNIYDFPVSLHIARVLGGDAVWVHNGQPVNFDEMWMDDRADMLRLPGIVACAVNRSSLKTLCELAKDWNPVRYVD</sequence>
<dbReference type="AlphaFoldDB" id="A0A517SC01"/>
<feature type="binding site" evidence="1">
    <location>
        <position position="98"/>
    </location>
    <ligand>
        <name>Mg(2+)</name>
        <dbReference type="ChEBI" id="CHEBI:18420"/>
        <label>1</label>
        <note>catalytic</note>
    </ligand>
</feature>
<dbReference type="OrthoDB" id="212173at2"/>
<feature type="binding site" evidence="1">
    <location>
        <position position="101"/>
    </location>
    <ligand>
        <name>Mg(2+)</name>
        <dbReference type="ChEBI" id="CHEBI:18420"/>
        <label>1</label>
        <note>catalytic</note>
    </ligand>
</feature>
<keyword evidence="1" id="KW-0460">Magnesium</keyword>
<accession>A0A517SC01</accession>
<feature type="binding site" evidence="1">
    <location>
        <position position="100"/>
    </location>
    <ligand>
        <name>Mg(2+)</name>
        <dbReference type="ChEBI" id="CHEBI:18420"/>
        <label>1</label>
        <note>catalytic</note>
    </ligand>
</feature>
<dbReference type="InterPro" id="IPR000760">
    <property type="entry name" value="Inositol_monophosphatase-like"/>
</dbReference>
<evidence type="ECO:0000313" key="2">
    <source>
        <dbReference type="EMBL" id="QDT53652.1"/>
    </source>
</evidence>
<dbReference type="Gene3D" id="3.30.540.10">
    <property type="entry name" value="Fructose-1,6-Bisphosphatase, subunit A, domain 1"/>
    <property type="match status" value="1"/>
</dbReference>
<dbReference type="InParanoid" id="A0A517SC01"/>
<protein>
    <submittedName>
        <fullName evidence="2">Inositol monophosphatase family protein</fullName>
    </submittedName>
</protein>
<dbReference type="SUPFAM" id="SSF56655">
    <property type="entry name" value="Carbohydrate phosphatase"/>
    <property type="match status" value="1"/>
</dbReference>